<dbReference type="Proteomes" id="UP000233375">
    <property type="component" value="Unassembled WGS sequence"/>
</dbReference>
<dbReference type="AlphaFoldDB" id="A0A2N0Z228"/>
<evidence type="ECO:0000256" key="2">
    <source>
        <dbReference type="ARBA" id="ARBA00023002"/>
    </source>
</evidence>
<reference evidence="7 8" key="1">
    <citation type="journal article" date="2003" name="Int. J. Syst. Evol. Microbiol.">
        <title>Bacillus nealsonii sp. nov., isolated from a spacecraft-assembly facility, whose spores are gamma-radiation resistant.</title>
        <authorList>
            <person name="Venkateswaran K."/>
            <person name="Kempf M."/>
            <person name="Chen F."/>
            <person name="Satomi M."/>
            <person name="Nicholson W."/>
            <person name="Kern R."/>
        </authorList>
    </citation>
    <scope>NUCLEOTIDE SEQUENCE [LARGE SCALE GENOMIC DNA]</scope>
    <source>
        <strain evidence="7 8">FO-92</strain>
    </source>
</reference>
<name>A0A2N0Z228_9BACI</name>
<evidence type="ECO:0000313" key="8">
    <source>
        <dbReference type="Proteomes" id="UP000233375"/>
    </source>
</evidence>
<evidence type="ECO:0000256" key="3">
    <source>
        <dbReference type="ARBA" id="ARBA00023027"/>
    </source>
</evidence>
<dbReference type="RefSeq" id="WP_101177300.1">
    <property type="nucleotide sequence ID" value="NZ_PISE01000022.1"/>
</dbReference>
<evidence type="ECO:0000313" key="7">
    <source>
        <dbReference type="EMBL" id="PKG23565.1"/>
    </source>
</evidence>
<dbReference type="Pfam" id="PF02826">
    <property type="entry name" value="2-Hacid_dh_C"/>
    <property type="match status" value="1"/>
</dbReference>
<feature type="domain" description="D-isomer specific 2-hydroxyacid dehydrogenase NAD-binding" evidence="6">
    <location>
        <begin position="109"/>
        <end position="280"/>
    </location>
</feature>
<evidence type="ECO:0000256" key="4">
    <source>
        <dbReference type="RuleBase" id="RU003719"/>
    </source>
</evidence>
<keyword evidence="3" id="KW-0520">NAD</keyword>
<dbReference type="InterPro" id="IPR050223">
    <property type="entry name" value="D-isomer_2-hydroxyacid_DH"/>
</dbReference>
<comment type="similarity">
    <text evidence="1 4">Belongs to the D-isomer specific 2-hydroxyacid dehydrogenase family.</text>
</comment>
<dbReference type="EMBL" id="PISE01000022">
    <property type="protein sequence ID" value="PKG23565.1"/>
    <property type="molecule type" value="Genomic_DNA"/>
</dbReference>
<evidence type="ECO:0000256" key="1">
    <source>
        <dbReference type="ARBA" id="ARBA00005854"/>
    </source>
</evidence>
<organism evidence="7 8">
    <name type="scientific">Niallia nealsonii</name>
    <dbReference type="NCBI Taxonomy" id="115979"/>
    <lineage>
        <taxon>Bacteria</taxon>
        <taxon>Bacillati</taxon>
        <taxon>Bacillota</taxon>
        <taxon>Bacilli</taxon>
        <taxon>Bacillales</taxon>
        <taxon>Bacillaceae</taxon>
        <taxon>Niallia</taxon>
    </lineage>
</organism>
<dbReference type="GO" id="GO:0005829">
    <property type="term" value="C:cytosol"/>
    <property type="evidence" value="ECO:0007669"/>
    <property type="project" value="TreeGrafter"/>
</dbReference>
<dbReference type="SUPFAM" id="SSF51735">
    <property type="entry name" value="NAD(P)-binding Rossmann-fold domains"/>
    <property type="match status" value="1"/>
</dbReference>
<dbReference type="InterPro" id="IPR006139">
    <property type="entry name" value="D-isomer_2_OHA_DH_cat_dom"/>
</dbReference>
<evidence type="ECO:0000259" key="5">
    <source>
        <dbReference type="Pfam" id="PF00389"/>
    </source>
</evidence>
<dbReference type="PANTHER" id="PTHR10996:SF283">
    <property type="entry name" value="GLYOXYLATE_HYDROXYPYRUVATE REDUCTASE B"/>
    <property type="match status" value="1"/>
</dbReference>
<dbReference type="FunFam" id="3.40.50.720:FF:000203">
    <property type="entry name" value="D-3-phosphoglycerate dehydrogenase (SerA)"/>
    <property type="match status" value="1"/>
</dbReference>
<dbReference type="InterPro" id="IPR029753">
    <property type="entry name" value="D-isomer_DH_CS"/>
</dbReference>
<sequence>MTKVLLSLSEVFKKQEKQLCAELAELGAEVISIVTKKESIFDYVQDAEVIITGVEKIDQEVMNVAPNLQYIAKFGTGVDNIDLKEAEKRGIKVTNTPGQNASSVADLVFGLMLAASRHLAESNNIVKSGSWKLLMGNEIEGKRLGIIGFGEIGKKVAKRAIGFDMDIIAYGNHKDYAAAQKLGVQFTELEDLLQTSDYVVICTNLKKSTYHLLNKERFYLMKKSAYLINISRGDIIDESALITCLKENRIKGAALDVFSSEPPNLELAQLKNVLCSNHIGGATEECADRIKEVIIGNMKNYLANKSLDYIVI</sequence>
<keyword evidence="2 4" id="KW-0560">Oxidoreductase</keyword>
<evidence type="ECO:0000259" key="6">
    <source>
        <dbReference type="Pfam" id="PF02826"/>
    </source>
</evidence>
<protein>
    <submittedName>
        <fullName evidence="7">Glycerate dehydrogenase</fullName>
    </submittedName>
</protein>
<accession>A0A2N0Z228</accession>
<dbReference type="Gene3D" id="3.40.50.720">
    <property type="entry name" value="NAD(P)-binding Rossmann-like Domain"/>
    <property type="match status" value="2"/>
</dbReference>
<dbReference type="InterPro" id="IPR036291">
    <property type="entry name" value="NAD(P)-bd_dom_sf"/>
</dbReference>
<gene>
    <name evidence="7" type="ORF">CWS01_11275</name>
</gene>
<dbReference type="OrthoDB" id="9805416at2"/>
<proteinExistence type="inferred from homology"/>
<dbReference type="PANTHER" id="PTHR10996">
    <property type="entry name" value="2-HYDROXYACID DEHYDROGENASE-RELATED"/>
    <property type="match status" value="1"/>
</dbReference>
<dbReference type="InterPro" id="IPR006140">
    <property type="entry name" value="D-isomer_DH_NAD-bd"/>
</dbReference>
<dbReference type="GO" id="GO:0051287">
    <property type="term" value="F:NAD binding"/>
    <property type="evidence" value="ECO:0007669"/>
    <property type="project" value="InterPro"/>
</dbReference>
<dbReference type="SUPFAM" id="SSF52283">
    <property type="entry name" value="Formate/glycerate dehydrogenase catalytic domain-like"/>
    <property type="match status" value="1"/>
</dbReference>
<dbReference type="CDD" id="cd12172">
    <property type="entry name" value="PGDH_like_2"/>
    <property type="match status" value="1"/>
</dbReference>
<keyword evidence="8" id="KW-1185">Reference proteome</keyword>
<dbReference type="GO" id="GO:0030267">
    <property type="term" value="F:glyoxylate reductase (NADPH) activity"/>
    <property type="evidence" value="ECO:0007669"/>
    <property type="project" value="TreeGrafter"/>
</dbReference>
<dbReference type="Pfam" id="PF00389">
    <property type="entry name" value="2-Hacid_dh"/>
    <property type="match status" value="1"/>
</dbReference>
<dbReference type="GO" id="GO:0016618">
    <property type="term" value="F:hydroxypyruvate reductase [NAD(P)H] activity"/>
    <property type="evidence" value="ECO:0007669"/>
    <property type="project" value="TreeGrafter"/>
</dbReference>
<comment type="caution">
    <text evidence="7">The sequence shown here is derived from an EMBL/GenBank/DDBJ whole genome shotgun (WGS) entry which is preliminary data.</text>
</comment>
<dbReference type="PROSITE" id="PS00671">
    <property type="entry name" value="D_2_HYDROXYACID_DH_3"/>
    <property type="match status" value="1"/>
</dbReference>
<feature type="domain" description="D-isomer specific 2-hydroxyacid dehydrogenase catalytic" evidence="5">
    <location>
        <begin position="32"/>
        <end position="311"/>
    </location>
</feature>